<sequence length="184" mass="22304">YWDKKHVDWLSQDYRGRRVHCAGFFQEPQFYENDREKVRSWLNLIPVQDRSDDIVMHIRLGDYGDREVRSILNPQYYKRALEIERYRRGSPRKLYLVCEYPQDRYIQYLSQYRPILISGSAKDDFHFLRSCGTIISSNSSYAWWAAYLSNARTVYTPRLWMRNCPWLRLQHTKGFTPIEGTFLR</sequence>
<protein>
    <recommendedName>
        <fullName evidence="4">Glycosyl transferase family 11</fullName>
    </recommendedName>
</protein>
<dbReference type="GO" id="GO:0005975">
    <property type="term" value="P:carbohydrate metabolic process"/>
    <property type="evidence" value="ECO:0007669"/>
    <property type="project" value="InterPro"/>
</dbReference>
<dbReference type="GO" id="GO:0008107">
    <property type="term" value="F:galactoside 2-alpha-L-fucosyltransferase activity"/>
    <property type="evidence" value="ECO:0007669"/>
    <property type="project" value="InterPro"/>
</dbReference>
<dbReference type="GO" id="GO:0016020">
    <property type="term" value="C:membrane"/>
    <property type="evidence" value="ECO:0007669"/>
    <property type="project" value="InterPro"/>
</dbReference>
<comment type="caution">
    <text evidence="3">The sequence shown here is derived from an EMBL/GenBank/DDBJ whole genome shotgun (WGS) entry which is preliminary data.</text>
</comment>
<dbReference type="Pfam" id="PF01531">
    <property type="entry name" value="Glyco_transf_11"/>
    <property type="match status" value="1"/>
</dbReference>
<organism evidence="3">
    <name type="scientific">marine sediment metagenome</name>
    <dbReference type="NCBI Taxonomy" id="412755"/>
    <lineage>
        <taxon>unclassified sequences</taxon>
        <taxon>metagenomes</taxon>
        <taxon>ecological metagenomes</taxon>
    </lineage>
</organism>
<keyword evidence="1" id="KW-0328">Glycosyltransferase</keyword>
<evidence type="ECO:0000313" key="3">
    <source>
        <dbReference type="EMBL" id="GAF97797.1"/>
    </source>
</evidence>
<dbReference type="EMBL" id="BARS01016105">
    <property type="protein sequence ID" value="GAF97797.1"/>
    <property type="molecule type" value="Genomic_DNA"/>
</dbReference>
<evidence type="ECO:0000256" key="2">
    <source>
        <dbReference type="ARBA" id="ARBA00022679"/>
    </source>
</evidence>
<dbReference type="PANTHER" id="PTHR11927:SF9">
    <property type="entry name" value="L-FUCOSYLTRANSFERASE"/>
    <property type="match status" value="1"/>
</dbReference>
<evidence type="ECO:0000256" key="1">
    <source>
        <dbReference type="ARBA" id="ARBA00022676"/>
    </source>
</evidence>
<accession>X0UBP1</accession>
<feature type="non-terminal residue" evidence="3">
    <location>
        <position position="1"/>
    </location>
</feature>
<dbReference type="PANTHER" id="PTHR11927">
    <property type="entry name" value="GALACTOSIDE 2-L-FUCOSYLTRANSFERASE"/>
    <property type="match status" value="1"/>
</dbReference>
<dbReference type="InterPro" id="IPR002516">
    <property type="entry name" value="Glyco_trans_11"/>
</dbReference>
<keyword evidence="2" id="KW-0808">Transferase</keyword>
<proteinExistence type="predicted"/>
<dbReference type="AlphaFoldDB" id="X0UBP1"/>
<gene>
    <name evidence="3" type="ORF">S01H1_26564</name>
</gene>
<name>X0UBP1_9ZZZZ</name>
<reference evidence="3" key="1">
    <citation type="journal article" date="2014" name="Front. Microbiol.">
        <title>High frequency of phylogenetically diverse reductive dehalogenase-homologous genes in deep subseafloor sedimentary metagenomes.</title>
        <authorList>
            <person name="Kawai M."/>
            <person name="Futagami T."/>
            <person name="Toyoda A."/>
            <person name="Takaki Y."/>
            <person name="Nishi S."/>
            <person name="Hori S."/>
            <person name="Arai W."/>
            <person name="Tsubouchi T."/>
            <person name="Morono Y."/>
            <person name="Uchiyama I."/>
            <person name="Ito T."/>
            <person name="Fujiyama A."/>
            <person name="Inagaki F."/>
            <person name="Takami H."/>
        </authorList>
    </citation>
    <scope>NUCLEOTIDE SEQUENCE</scope>
    <source>
        <strain evidence="3">Expedition CK06-06</strain>
    </source>
</reference>
<evidence type="ECO:0008006" key="4">
    <source>
        <dbReference type="Google" id="ProtNLM"/>
    </source>
</evidence>